<dbReference type="InterPro" id="IPR006872">
    <property type="entry name" value="Poxvirus_H7"/>
</dbReference>
<dbReference type="RefSeq" id="YP_009480614.1">
    <property type="nucleotide sequence ID" value="NC_037656.1"/>
</dbReference>
<dbReference type="EMBL" id="MH427217">
    <property type="protein sequence ID" value="AWU47121.1"/>
    <property type="molecule type" value="Genomic_DNA"/>
</dbReference>
<dbReference type="OrthoDB" id="13950at10239"/>
<evidence type="ECO:0000256" key="4">
    <source>
        <dbReference type="ARBA" id="ARBA00023136"/>
    </source>
</evidence>
<sequence length="144" mass="16679">MDEKLSLLAATVFAGEFTITDMLALELFLHNSKVISRNVCIDDTRKVIIDFNMGSYNLSDYIGKHLTTLTIDDRRKYAADIAREITLINVIQTNPKEYIQQSPTLKNAIKVYRNNKRIKKIKQLMNKSKAKDIDYTFLKDSLFR</sequence>
<evidence type="ECO:0000256" key="2">
    <source>
        <dbReference type="ARBA" id="ARBA00022692"/>
    </source>
</evidence>
<dbReference type="Proteomes" id="UP000249273">
    <property type="component" value="Segment"/>
</dbReference>
<name>A0A2U9QHN7_9POXV</name>
<keyword evidence="6" id="KW-1185">Reference proteome</keyword>
<evidence type="ECO:0000313" key="6">
    <source>
        <dbReference type="Proteomes" id="UP000249273"/>
    </source>
</evidence>
<keyword evidence="4" id="KW-0472">Membrane</keyword>
<proteinExistence type="predicted"/>
<dbReference type="GeneID" id="36841073"/>
<accession>A0A2U9QHN7</accession>
<dbReference type="Pfam" id="PF04787">
    <property type="entry name" value="Pox_H7"/>
    <property type="match status" value="1"/>
</dbReference>
<evidence type="ECO:0000313" key="5">
    <source>
        <dbReference type="EMBL" id="AWU47121.1"/>
    </source>
</evidence>
<keyword evidence="3" id="KW-1133">Transmembrane helix</keyword>
<protein>
    <submittedName>
        <fullName evidence="5">Crescent membrane/immature virion protein</fullName>
    </submittedName>
</protein>
<dbReference type="GO" id="GO:0016020">
    <property type="term" value="C:membrane"/>
    <property type="evidence" value="ECO:0007669"/>
    <property type="project" value="UniProtKB-SubCell"/>
</dbReference>
<evidence type="ECO:0000256" key="3">
    <source>
        <dbReference type="ARBA" id="ARBA00022989"/>
    </source>
</evidence>
<dbReference type="KEGG" id="vg:36841073"/>
<keyword evidence="2" id="KW-0812">Transmembrane</keyword>
<evidence type="ECO:0000256" key="1">
    <source>
        <dbReference type="ARBA" id="ARBA00004167"/>
    </source>
</evidence>
<comment type="subcellular location">
    <subcellularLocation>
        <location evidence="1">Membrane</location>
        <topology evidence="1">Single-pass membrane protein</topology>
    </subcellularLocation>
</comment>
<organism evidence="5">
    <name type="scientific">Sea otter poxvirus</name>
    <dbReference type="NCBI Taxonomy" id="1416741"/>
    <lineage>
        <taxon>Viruses</taxon>
        <taxon>Varidnaviria</taxon>
        <taxon>Bamfordvirae</taxon>
        <taxon>Nucleocytoviricota</taxon>
        <taxon>Pokkesviricetes</taxon>
        <taxon>Chitovirales</taxon>
        <taxon>Poxviridae</taxon>
        <taxon>Chordopoxvirinae</taxon>
        <taxon>Mustelpoxvirus</taxon>
        <taxon>Mustelpoxvirus seaotterpox</taxon>
        <taxon>Sea otterpox virus</taxon>
    </lineage>
</organism>
<reference evidence="5" key="1">
    <citation type="submission" date="2018-05" db="EMBL/GenBank/DDBJ databases">
        <title>Complete Genome Sequence of a Novel Sea Otter Poxvirus.</title>
        <authorList>
            <person name="Jacob J.M."/>
            <person name="Subramaniam K."/>
            <person name="Tu S.-L."/>
            <person name="Nielsen O."/>
            <person name="Tuomi P.A."/>
            <person name="Upton C."/>
            <person name="Waltzek T.B."/>
        </authorList>
    </citation>
    <scope>NUCLEOTIDE SEQUENCE [LARGE SCALE GENOMIC DNA]</scope>
    <source>
        <strain evidence="5">ELK</strain>
    </source>
</reference>
<gene>
    <name evidence="5" type="primary">SOPV-ELK-076</name>
</gene>